<reference evidence="3" key="2">
    <citation type="submission" date="2022-06" db="UniProtKB">
        <authorList>
            <consortium name="EnsemblMetazoa"/>
        </authorList>
    </citation>
    <scope>IDENTIFICATION</scope>
    <source>
        <strain evidence="3">DF5081</strain>
    </source>
</reference>
<evidence type="ECO:0000256" key="2">
    <source>
        <dbReference type="SAM" id="SignalP"/>
    </source>
</evidence>
<dbReference type="AlphaFoldDB" id="A0A8R1IC93"/>
<keyword evidence="2" id="KW-0732">Signal</keyword>
<proteinExistence type="predicted"/>
<dbReference type="Proteomes" id="UP000005237">
    <property type="component" value="Unassembled WGS sequence"/>
</dbReference>
<evidence type="ECO:0000313" key="4">
    <source>
        <dbReference type="Proteomes" id="UP000005237"/>
    </source>
</evidence>
<evidence type="ECO:0000313" key="3">
    <source>
        <dbReference type="EnsemblMetazoa" id="CJA25846.1"/>
    </source>
</evidence>
<keyword evidence="4" id="KW-1185">Reference proteome</keyword>
<sequence length="92" mass="9861">MGGPPLMVLLLAVPVSVMADDTCLSRGQLFGVIFGSVAAAFLISAAFAMILYVWFRRSSKGSVQTISKSGRSYAIPEDLTIGVMKICRRTNC</sequence>
<protein>
    <submittedName>
        <fullName evidence="3">Uncharacterized protein</fullName>
    </submittedName>
</protein>
<feature type="chain" id="PRO_5035742828" evidence="2">
    <location>
        <begin position="20"/>
        <end position="92"/>
    </location>
</feature>
<accession>A0A8R1IC93</accession>
<organism evidence="3 4">
    <name type="scientific">Caenorhabditis japonica</name>
    <dbReference type="NCBI Taxonomy" id="281687"/>
    <lineage>
        <taxon>Eukaryota</taxon>
        <taxon>Metazoa</taxon>
        <taxon>Ecdysozoa</taxon>
        <taxon>Nematoda</taxon>
        <taxon>Chromadorea</taxon>
        <taxon>Rhabditida</taxon>
        <taxon>Rhabditina</taxon>
        <taxon>Rhabditomorpha</taxon>
        <taxon>Rhabditoidea</taxon>
        <taxon>Rhabditidae</taxon>
        <taxon>Peloderinae</taxon>
        <taxon>Caenorhabditis</taxon>
    </lineage>
</organism>
<dbReference type="EnsemblMetazoa" id="CJA25846.1">
    <property type="protein sequence ID" value="CJA25846.1"/>
    <property type="gene ID" value="WBGene00181418"/>
</dbReference>
<reference evidence="4" key="1">
    <citation type="submission" date="2010-08" db="EMBL/GenBank/DDBJ databases">
        <authorList>
            <consortium name="Caenorhabditis japonica Sequencing Consortium"/>
            <person name="Wilson R.K."/>
        </authorList>
    </citation>
    <scope>NUCLEOTIDE SEQUENCE [LARGE SCALE GENOMIC DNA]</scope>
    <source>
        <strain evidence="4">DF5081</strain>
    </source>
</reference>
<name>A0A8R1IC93_CAEJA</name>
<keyword evidence="1" id="KW-0812">Transmembrane</keyword>
<feature type="signal peptide" evidence="2">
    <location>
        <begin position="1"/>
        <end position="19"/>
    </location>
</feature>
<keyword evidence="1" id="KW-1133">Transmembrane helix</keyword>
<evidence type="ECO:0000256" key="1">
    <source>
        <dbReference type="SAM" id="Phobius"/>
    </source>
</evidence>
<feature type="transmembrane region" description="Helical" evidence="1">
    <location>
        <begin position="29"/>
        <end position="55"/>
    </location>
</feature>
<keyword evidence="1" id="KW-0472">Membrane</keyword>